<dbReference type="InterPro" id="IPR036866">
    <property type="entry name" value="RibonucZ/Hydroxyglut_hydro"/>
</dbReference>
<dbReference type="Gene3D" id="3.60.15.10">
    <property type="entry name" value="Ribonuclease Z/Hydroxyacylglutathione hydrolase-like"/>
    <property type="match status" value="1"/>
</dbReference>
<dbReference type="EMBL" id="JABTCG010000001">
    <property type="protein sequence ID" value="MBD0849536.1"/>
    <property type="molecule type" value="Genomic_DNA"/>
</dbReference>
<protein>
    <submittedName>
        <fullName evidence="2">MBL fold metallo-hydrolase</fullName>
    </submittedName>
</protein>
<dbReference type="RefSeq" id="WP_188312658.1">
    <property type="nucleotide sequence ID" value="NZ_JABTCG010000001.1"/>
</dbReference>
<keyword evidence="3" id="KW-1185">Reference proteome</keyword>
<evidence type="ECO:0000313" key="3">
    <source>
        <dbReference type="Proteomes" id="UP000598350"/>
    </source>
</evidence>
<proteinExistence type="predicted"/>
<accession>A0ABR7V771</accession>
<organism evidence="2 3">
    <name type="scientific">Maribacter arenosus</name>
    <dbReference type="NCBI Taxonomy" id="1854708"/>
    <lineage>
        <taxon>Bacteria</taxon>
        <taxon>Pseudomonadati</taxon>
        <taxon>Bacteroidota</taxon>
        <taxon>Flavobacteriia</taxon>
        <taxon>Flavobacteriales</taxon>
        <taxon>Flavobacteriaceae</taxon>
        <taxon>Maribacter</taxon>
    </lineage>
</organism>
<reference evidence="2 3" key="1">
    <citation type="submission" date="2020-05" db="EMBL/GenBank/DDBJ databases">
        <title>The draft genome sequence of Maribacter arenosus CAU 1321.</title>
        <authorList>
            <person name="Mu L."/>
        </authorList>
    </citation>
    <scope>NUCLEOTIDE SEQUENCE [LARGE SCALE GENOMIC DNA]</scope>
    <source>
        <strain evidence="2 3">CAU 1321</strain>
    </source>
</reference>
<feature type="domain" description="Metallo-beta-lactamase" evidence="1">
    <location>
        <begin position="119"/>
        <end position="315"/>
    </location>
</feature>
<dbReference type="PANTHER" id="PTHR15032">
    <property type="entry name" value="N-ACYL-PHOSPHATIDYLETHANOLAMINE-HYDROLYZING PHOSPHOLIPASE D"/>
    <property type="match status" value="1"/>
</dbReference>
<evidence type="ECO:0000259" key="1">
    <source>
        <dbReference type="Pfam" id="PF12706"/>
    </source>
</evidence>
<name>A0ABR7V771_9FLAO</name>
<dbReference type="Proteomes" id="UP000598350">
    <property type="component" value="Unassembled WGS sequence"/>
</dbReference>
<sequence>MLLGIGILSGVVLITTTAFINISPEFGGKATKEQKELFAKSPNFKEGKFINRDNIQMSMDFKKFVKSMIGYFRPSPNTRPGSDITVQKIDSLNIVQYKDSTRLVWFGHSTFLLQMNGKNILIDPMFGDVPAPHPLLGGKRFSVELPIEIEKLPQIDAVILSHDHYDHLDHGSIRKLKDKVGQFFTPLGVGSHLQAWGVEAEEITELDWWQECNFDELTFRCTPAQHFSGRGFNDRGNTLWASWIISSATENIFFSGDSGYGPHFKEIGDKYGPFDFAMMECGQYNEMWKEIHMMPEETAQAGVDIRAKYIMPIHWGAFKLAMHSWTDPVERVLEKASDLRIPVLVPRIGEPIYIAEQDITNSIWWDHYN</sequence>
<comment type="caution">
    <text evidence="2">The sequence shown here is derived from an EMBL/GenBank/DDBJ whole genome shotgun (WGS) entry which is preliminary data.</text>
</comment>
<dbReference type="InterPro" id="IPR001279">
    <property type="entry name" value="Metallo-B-lactamas"/>
</dbReference>
<dbReference type="PANTHER" id="PTHR15032:SF4">
    <property type="entry name" value="N-ACYL-PHOSPHATIDYLETHANOLAMINE-HYDROLYZING PHOSPHOLIPASE D"/>
    <property type="match status" value="1"/>
</dbReference>
<evidence type="ECO:0000313" key="2">
    <source>
        <dbReference type="EMBL" id="MBD0849536.1"/>
    </source>
</evidence>
<gene>
    <name evidence="2" type="ORF">HPE63_02560</name>
</gene>
<dbReference type="SUPFAM" id="SSF56281">
    <property type="entry name" value="Metallo-hydrolase/oxidoreductase"/>
    <property type="match status" value="1"/>
</dbReference>
<dbReference type="InterPro" id="IPR024884">
    <property type="entry name" value="NAPE-PLD"/>
</dbReference>
<dbReference type="Pfam" id="PF12706">
    <property type="entry name" value="Lactamase_B_2"/>
    <property type="match status" value="1"/>
</dbReference>
<dbReference type="PIRSF" id="PIRSF038896">
    <property type="entry name" value="NAPE-PLD"/>
    <property type="match status" value="1"/>
</dbReference>